<feature type="domain" description="N-acetyltransferase" evidence="1">
    <location>
        <begin position="16"/>
        <end position="182"/>
    </location>
</feature>
<dbReference type="Gene3D" id="3.40.630.30">
    <property type="match status" value="1"/>
</dbReference>
<organism evidence="2 3">
    <name type="scientific">Clostridium intestinale DSM 6191</name>
    <dbReference type="NCBI Taxonomy" id="1121320"/>
    <lineage>
        <taxon>Bacteria</taxon>
        <taxon>Bacillati</taxon>
        <taxon>Bacillota</taxon>
        <taxon>Clostridia</taxon>
        <taxon>Eubacteriales</taxon>
        <taxon>Clostridiaceae</taxon>
        <taxon>Clostridium</taxon>
    </lineage>
</organism>
<gene>
    <name evidence="2" type="ORF">SAMN02745941_02538</name>
</gene>
<dbReference type="PANTHER" id="PTHR43415:SF3">
    <property type="entry name" value="GNAT-FAMILY ACETYLTRANSFERASE"/>
    <property type="match status" value="1"/>
</dbReference>
<dbReference type="InterPro" id="IPR000182">
    <property type="entry name" value="GNAT_dom"/>
</dbReference>
<dbReference type="GO" id="GO:0016747">
    <property type="term" value="F:acyltransferase activity, transferring groups other than amino-acyl groups"/>
    <property type="evidence" value="ECO:0007669"/>
    <property type="project" value="InterPro"/>
</dbReference>
<dbReference type="PROSITE" id="PS51186">
    <property type="entry name" value="GNAT"/>
    <property type="match status" value="1"/>
</dbReference>
<dbReference type="CDD" id="cd04301">
    <property type="entry name" value="NAT_SF"/>
    <property type="match status" value="1"/>
</dbReference>
<evidence type="ECO:0000259" key="1">
    <source>
        <dbReference type="PROSITE" id="PS51186"/>
    </source>
</evidence>
<dbReference type="AlphaFoldDB" id="A0A1M5Z351"/>
<dbReference type="SUPFAM" id="SSF55729">
    <property type="entry name" value="Acyl-CoA N-acyltransferases (Nat)"/>
    <property type="match status" value="1"/>
</dbReference>
<dbReference type="InterPro" id="IPR016181">
    <property type="entry name" value="Acyl_CoA_acyltransferase"/>
</dbReference>
<dbReference type="RefSeq" id="WP_073019987.1">
    <property type="nucleotide sequence ID" value="NZ_FQXU01000007.1"/>
</dbReference>
<sequence length="182" mass="20890">MEFREKEIKLKDGTTCILRSPNENDAEEMIEYQKISSDETHFMTRYSEEIDITIDKEIEFLKDNLNSKTNMMIAAFIDNQVAGSVGINCVGNRIKQKHRAVFGISIKKKYWNNGIGNALVKEVINQAKEIGYEQIELGVFSDNEKAIALYKKHGFEVWGNVKNAFKLKDGTYHDEIIMGKMI</sequence>
<accession>A0A1M5Z351</accession>
<evidence type="ECO:0000313" key="3">
    <source>
        <dbReference type="Proteomes" id="UP000184241"/>
    </source>
</evidence>
<name>A0A1M5Z351_9CLOT</name>
<keyword evidence="2" id="KW-0808">Transferase</keyword>
<proteinExistence type="predicted"/>
<dbReference type="PANTHER" id="PTHR43415">
    <property type="entry name" value="SPERMIDINE N(1)-ACETYLTRANSFERASE"/>
    <property type="match status" value="1"/>
</dbReference>
<protein>
    <submittedName>
        <fullName evidence="2">Protein N-acetyltransferase, RimJ/RimL family</fullName>
    </submittedName>
</protein>
<reference evidence="2 3" key="1">
    <citation type="submission" date="2016-11" db="EMBL/GenBank/DDBJ databases">
        <authorList>
            <person name="Jaros S."/>
            <person name="Januszkiewicz K."/>
            <person name="Wedrychowicz H."/>
        </authorList>
    </citation>
    <scope>NUCLEOTIDE SEQUENCE [LARGE SCALE GENOMIC DNA]</scope>
    <source>
        <strain evidence="2 3">DSM 6191</strain>
    </source>
</reference>
<dbReference type="EMBL" id="FQXU01000007">
    <property type="protein sequence ID" value="SHI18697.1"/>
    <property type="molecule type" value="Genomic_DNA"/>
</dbReference>
<evidence type="ECO:0000313" key="2">
    <source>
        <dbReference type="EMBL" id="SHI18697.1"/>
    </source>
</evidence>
<dbReference type="Pfam" id="PF00583">
    <property type="entry name" value="Acetyltransf_1"/>
    <property type="match status" value="1"/>
</dbReference>
<dbReference type="Proteomes" id="UP000184241">
    <property type="component" value="Unassembled WGS sequence"/>
</dbReference>